<accession>A0A316F068</accession>
<gene>
    <name evidence="1" type="ORF">C7419_1012252</name>
</gene>
<sequence length="87" mass="9484">MHIENLIKMANQIGGFFEAMPDRAEALTDIASHIKRFWEPRMRRALLAHVDATAGGEGLDPIVREAIATHRAKLEVAPAPAPVSVTS</sequence>
<reference evidence="1 2" key="1">
    <citation type="submission" date="2018-05" db="EMBL/GenBank/DDBJ databases">
        <title>Genomic Encyclopedia of Type Strains, Phase IV (KMG-V): Genome sequencing to study the core and pangenomes of soil and plant-associated prokaryotes.</title>
        <authorList>
            <person name="Whitman W."/>
        </authorList>
    </citation>
    <scope>NUCLEOTIDE SEQUENCE [LARGE SCALE GENOMIC DNA]</scope>
    <source>
        <strain evidence="1 2">SLV-132</strain>
    </source>
</reference>
<proteinExistence type="predicted"/>
<dbReference type="RefSeq" id="WP_109581960.1">
    <property type="nucleotide sequence ID" value="NZ_CAJPUX010000001.1"/>
</dbReference>
<dbReference type="AlphaFoldDB" id="A0A316F068"/>
<dbReference type="GeneID" id="98339198"/>
<dbReference type="Proteomes" id="UP000245754">
    <property type="component" value="Unassembled WGS sequence"/>
</dbReference>
<keyword evidence="2" id="KW-1185">Reference proteome</keyword>
<dbReference type="EMBL" id="QGGT01000001">
    <property type="protein sequence ID" value="PWK38357.1"/>
    <property type="molecule type" value="Genomic_DNA"/>
</dbReference>
<evidence type="ECO:0000313" key="2">
    <source>
        <dbReference type="Proteomes" id="UP000245754"/>
    </source>
</evidence>
<name>A0A316F068_9BURK</name>
<dbReference type="InterPro" id="IPR021074">
    <property type="entry name" value="Formate_DH_dsu"/>
</dbReference>
<organism evidence="1 2">
    <name type="scientific">Cupriavidus plantarum</name>
    <dbReference type="NCBI Taxonomy" id="942865"/>
    <lineage>
        <taxon>Bacteria</taxon>
        <taxon>Pseudomonadati</taxon>
        <taxon>Pseudomonadota</taxon>
        <taxon>Betaproteobacteria</taxon>
        <taxon>Burkholderiales</taxon>
        <taxon>Burkholderiaceae</taxon>
        <taxon>Cupriavidus</taxon>
    </lineage>
</organism>
<protein>
    <submittedName>
        <fullName evidence="1">Formate dehydrogenase delta subunit</fullName>
    </submittedName>
</protein>
<evidence type="ECO:0000313" key="1">
    <source>
        <dbReference type="EMBL" id="PWK38357.1"/>
    </source>
</evidence>
<comment type="caution">
    <text evidence="1">The sequence shown here is derived from an EMBL/GenBank/DDBJ whole genome shotgun (WGS) entry which is preliminary data.</text>
</comment>
<dbReference type="Pfam" id="PF11390">
    <property type="entry name" value="FdsD"/>
    <property type="match status" value="1"/>
</dbReference>